<accession>A0A8X6STS9</accession>
<dbReference type="Proteomes" id="UP000887159">
    <property type="component" value="Unassembled WGS sequence"/>
</dbReference>
<sequence length="90" mass="9944">MCVHHDAIKHGCDHLGASWSCKQNLDSSEKMTPFLRPGHVDNMPVFLAARDRGPLRSRPTFGTTVLNPSIPYSANSHWISTDASSNTVIR</sequence>
<reference evidence="1" key="1">
    <citation type="submission" date="2020-08" db="EMBL/GenBank/DDBJ databases">
        <title>Multicomponent nature underlies the extraordinary mechanical properties of spider dragline silk.</title>
        <authorList>
            <person name="Kono N."/>
            <person name="Nakamura H."/>
            <person name="Mori M."/>
            <person name="Yoshida Y."/>
            <person name="Ohtoshi R."/>
            <person name="Malay A.D."/>
            <person name="Moran D.A.P."/>
            <person name="Tomita M."/>
            <person name="Numata K."/>
            <person name="Arakawa K."/>
        </authorList>
    </citation>
    <scope>NUCLEOTIDE SEQUENCE</scope>
</reference>
<comment type="caution">
    <text evidence="1">The sequence shown here is derived from an EMBL/GenBank/DDBJ whole genome shotgun (WGS) entry which is preliminary data.</text>
</comment>
<evidence type="ECO:0000313" key="1">
    <source>
        <dbReference type="EMBL" id="GFY15147.1"/>
    </source>
</evidence>
<dbReference type="EMBL" id="BMAU01021334">
    <property type="protein sequence ID" value="GFY15147.1"/>
    <property type="molecule type" value="Genomic_DNA"/>
</dbReference>
<name>A0A8X6STS9_TRICX</name>
<gene>
    <name evidence="1" type="ORF">TNCV_1569621</name>
</gene>
<evidence type="ECO:0000313" key="2">
    <source>
        <dbReference type="Proteomes" id="UP000887159"/>
    </source>
</evidence>
<organism evidence="1 2">
    <name type="scientific">Trichonephila clavipes</name>
    <name type="common">Golden silk orbweaver</name>
    <name type="synonym">Nephila clavipes</name>
    <dbReference type="NCBI Taxonomy" id="2585209"/>
    <lineage>
        <taxon>Eukaryota</taxon>
        <taxon>Metazoa</taxon>
        <taxon>Ecdysozoa</taxon>
        <taxon>Arthropoda</taxon>
        <taxon>Chelicerata</taxon>
        <taxon>Arachnida</taxon>
        <taxon>Araneae</taxon>
        <taxon>Araneomorphae</taxon>
        <taxon>Entelegynae</taxon>
        <taxon>Araneoidea</taxon>
        <taxon>Nephilidae</taxon>
        <taxon>Trichonephila</taxon>
    </lineage>
</organism>
<proteinExistence type="predicted"/>
<protein>
    <submittedName>
        <fullName evidence="1">Uncharacterized protein</fullName>
    </submittedName>
</protein>
<dbReference type="AlphaFoldDB" id="A0A8X6STS9"/>
<keyword evidence="2" id="KW-1185">Reference proteome</keyword>